<comment type="caution">
    <text evidence="1">The sequence shown here is derived from an EMBL/GenBank/DDBJ whole genome shotgun (WGS) entry which is preliminary data.</text>
</comment>
<accession>A0A7W6H3M2</accession>
<keyword evidence="2" id="KW-1185">Reference proteome</keyword>
<dbReference type="AlphaFoldDB" id="A0A7W6H3M2"/>
<sequence>MSEDKPTNPEIEAALEPEVAEARGIVRSSDELITLMISMLMTNNISAEAIISYLTVELGIAVERAEMLYKNVYNAGPFSI</sequence>
<evidence type="ECO:0000313" key="2">
    <source>
        <dbReference type="Proteomes" id="UP000530268"/>
    </source>
</evidence>
<proteinExistence type="predicted"/>
<evidence type="ECO:0000313" key="1">
    <source>
        <dbReference type="EMBL" id="MBB3996004.1"/>
    </source>
</evidence>
<protein>
    <submittedName>
        <fullName evidence="1">Uncharacterized protein</fullName>
    </submittedName>
</protein>
<gene>
    <name evidence="1" type="ORF">GGR95_003670</name>
</gene>
<dbReference type="RefSeq" id="WP_184568252.1">
    <property type="nucleotide sequence ID" value="NZ_JACIEI010000024.1"/>
</dbReference>
<organism evidence="1 2">
    <name type="scientific">Sulfitobacter undariae</name>
    <dbReference type="NCBI Taxonomy" id="1563671"/>
    <lineage>
        <taxon>Bacteria</taxon>
        <taxon>Pseudomonadati</taxon>
        <taxon>Pseudomonadota</taxon>
        <taxon>Alphaproteobacteria</taxon>
        <taxon>Rhodobacterales</taxon>
        <taxon>Roseobacteraceae</taxon>
        <taxon>Sulfitobacter</taxon>
    </lineage>
</organism>
<dbReference type="Proteomes" id="UP000530268">
    <property type="component" value="Unassembled WGS sequence"/>
</dbReference>
<name>A0A7W6H3M2_9RHOB</name>
<dbReference type="EMBL" id="JACIEI010000024">
    <property type="protein sequence ID" value="MBB3996004.1"/>
    <property type="molecule type" value="Genomic_DNA"/>
</dbReference>
<reference evidence="1 2" key="1">
    <citation type="submission" date="2020-08" db="EMBL/GenBank/DDBJ databases">
        <title>Genomic Encyclopedia of Type Strains, Phase IV (KMG-IV): sequencing the most valuable type-strain genomes for metagenomic binning, comparative biology and taxonomic classification.</title>
        <authorList>
            <person name="Goeker M."/>
        </authorList>
    </citation>
    <scope>NUCLEOTIDE SEQUENCE [LARGE SCALE GENOMIC DNA]</scope>
    <source>
        <strain evidence="1 2">DSM 102234</strain>
    </source>
</reference>